<protein>
    <submittedName>
        <fullName evidence="1">Uncharacterized protein</fullName>
    </submittedName>
</protein>
<name>A0A2V4TP00_9BURK</name>
<accession>A0A2V4TP00</accession>
<proteinExistence type="predicted"/>
<sequence length="56" mass="6304">MDALKYFTPLGSSEFAVREFLRDETRRALKIMAGWSQDADDAACRLASEGSRPRLP</sequence>
<dbReference type="AlphaFoldDB" id="A0A2V4TP00"/>
<evidence type="ECO:0000313" key="1">
    <source>
        <dbReference type="EMBL" id="PYE18397.1"/>
    </source>
</evidence>
<dbReference type="Proteomes" id="UP000247772">
    <property type="component" value="Unassembled WGS sequence"/>
</dbReference>
<gene>
    <name evidence="1" type="ORF">C7410_12299</name>
</gene>
<evidence type="ECO:0000313" key="2">
    <source>
        <dbReference type="Proteomes" id="UP000247772"/>
    </source>
</evidence>
<organism evidence="1 2">
    <name type="scientific">Paraburkholderia silvatlantica</name>
    <dbReference type="NCBI Taxonomy" id="321895"/>
    <lineage>
        <taxon>Bacteria</taxon>
        <taxon>Pseudomonadati</taxon>
        <taxon>Pseudomonadota</taxon>
        <taxon>Betaproteobacteria</taxon>
        <taxon>Burkholderiales</taxon>
        <taxon>Burkholderiaceae</taxon>
        <taxon>Paraburkholderia</taxon>
    </lineage>
</organism>
<dbReference type="EMBL" id="QJSQ01000022">
    <property type="protein sequence ID" value="PYE18397.1"/>
    <property type="molecule type" value="Genomic_DNA"/>
</dbReference>
<comment type="caution">
    <text evidence="1">The sequence shown here is derived from an EMBL/GenBank/DDBJ whole genome shotgun (WGS) entry which is preliminary data.</text>
</comment>
<dbReference type="RefSeq" id="WP_244923016.1">
    <property type="nucleotide sequence ID" value="NZ_QJSQ01000022.1"/>
</dbReference>
<reference evidence="1 2" key="1">
    <citation type="submission" date="2018-06" db="EMBL/GenBank/DDBJ databases">
        <title>Genomic Encyclopedia of Type Strains, Phase IV (KMG-V): Genome sequencing to study the core and pangenomes of soil and plant-associated prokaryotes.</title>
        <authorList>
            <person name="Whitman W."/>
        </authorList>
    </citation>
    <scope>NUCLEOTIDE SEQUENCE [LARGE SCALE GENOMIC DNA]</scope>
    <source>
        <strain evidence="1 2">SRCL-318</strain>
    </source>
</reference>